<dbReference type="PANTHER" id="PTHR40111:SF1">
    <property type="entry name" value="CEPHALOSPORIN-C DEACETYLASE"/>
    <property type="match status" value="1"/>
</dbReference>
<dbReference type="AlphaFoldDB" id="A0A1J5STT5"/>
<dbReference type="InterPro" id="IPR029058">
    <property type="entry name" value="AB_hydrolase_fold"/>
</dbReference>
<dbReference type="EC" id="3.1.1.41" evidence="2"/>
<dbReference type="InterPro" id="IPR008391">
    <property type="entry name" value="AXE1_dom"/>
</dbReference>
<sequence>MKIWLPLLLFSTMFICSTDYAAVNSSENFASANFARRNRAPDNVIINIIPHKKNCLFDATHPVRYDVEVINTYKTSQEGKIGVEVKTATGETVGLSEIDVNVRRNSKRKFEWNIPVTDPGFYDIIVKINLSDYDDTVRNVFGYKPYEISTPVHKPADFDAYWQKAKDDLAAVDPNYNIVEEDTLSTPTHKVYRVEMNSLDNVKIYGWLTVPRPMGKYPVLYGLGGYLIEMKPIFFDDFVGFTIDPRGIGESFHVINPKKEDVLTLHLEDKNKYVYRGIYMDCMRGLDFILSHANMKMDISRIGVFGGSQGGTLTWIVAAMSKKITFCVTDNPVFCDFSTNYDICSYRSDPAFVIRMLKDYFNKNITIPKERFLGTLSYFEAQNFTPDIQCPVLLGGGLLDLMAPPTCTFSAYNRMSKEVKKKSEVYMFPYLAHEVTKRHNTFKSTWFYEKTVFALGHQLDSKN</sequence>
<evidence type="ECO:0000313" key="2">
    <source>
        <dbReference type="EMBL" id="OIR03454.1"/>
    </source>
</evidence>
<proteinExistence type="predicted"/>
<comment type="caution">
    <text evidence="2">The sequence shown here is derived from an EMBL/GenBank/DDBJ whole genome shotgun (WGS) entry which is preliminary data.</text>
</comment>
<feature type="domain" description="Acetyl xylan esterase" evidence="1">
    <location>
        <begin position="153"/>
        <end position="446"/>
    </location>
</feature>
<dbReference type="EC" id="3.1.1.72" evidence="2"/>
<dbReference type="SUPFAM" id="SSF53474">
    <property type="entry name" value="alpha/beta-Hydrolases"/>
    <property type="match status" value="1"/>
</dbReference>
<name>A0A1J5STT5_9ZZZZ</name>
<protein>
    <submittedName>
        <fullName evidence="2">Cephalosporin-C deacetylase</fullName>
        <ecNumber evidence="2">3.1.1.41</ecNumber>
        <ecNumber evidence="2">3.1.1.72</ecNumber>
    </submittedName>
</protein>
<evidence type="ECO:0000259" key="1">
    <source>
        <dbReference type="Pfam" id="PF05448"/>
    </source>
</evidence>
<dbReference type="GO" id="GO:0046555">
    <property type="term" value="F:acetylxylan esterase activity"/>
    <property type="evidence" value="ECO:0007669"/>
    <property type="project" value="UniProtKB-EC"/>
</dbReference>
<dbReference type="GO" id="GO:0047739">
    <property type="term" value="F:cephalosporin-C deacetylase activity"/>
    <property type="evidence" value="ECO:0007669"/>
    <property type="project" value="UniProtKB-EC"/>
</dbReference>
<dbReference type="GO" id="GO:0005976">
    <property type="term" value="P:polysaccharide metabolic process"/>
    <property type="evidence" value="ECO:0007669"/>
    <property type="project" value="TreeGrafter"/>
</dbReference>
<dbReference type="InterPro" id="IPR039069">
    <property type="entry name" value="CE7"/>
</dbReference>
<dbReference type="Gene3D" id="3.40.50.1820">
    <property type="entry name" value="alpha/beta hydrolase"/>
    <property type="match status" value="1"/>
</dbReference>
<organism evidence="2">
    <name type="scientific">mine drainage metagenome</name>
    <dbReference type="NCBI Taxonomy" id="410659"/>
    <lineage>
        <taxon>unclassified sequences</taxon>
        <taxon>metagenomes</taxon>
        <taxon>ecological metagenomes</taxon>
    </lineage>
</organism>
<dbReference type="Pfam" id="PF05448">
    <property type="entry name" value="AXE1"/>
    <property type="match status" value="1"/>
</dbReference>
<dbReference type="EMBL" id="MLJW01000066">
    <property type="protein sequence ID" value="OIR03454.1"/>
    <property type="molecule type" value="Genomic_DNA"/>
</dbReference>
<keyword evidence="2" id="KW-0378">Hydrolase</keyword>
<reference evidence="2" key="1">
    <citation type="submission" date="2016-10" db="EMBL/GenBank/DDBJ databases">
        <title>Sequence of Gallionella enrichment culture.</title>
        <authorList>
            <person name="Poehlein A."/>
            <person name="Muehling M."/>
            <person name="Daniel R."/>
        </authorList>
    </citation>
    <scope>NUCLEOTIDE SEQUENCE</scope>
</reference>
<dbReference type="PANTHER" id="PTHR40111">
    <property type="entry name" value="CEPHALOSPORIN-C DEACETYLASE"/>
    <property type="match status" value="1"/>
</dbReference>
<accession>A0A1J5STT5</accession>
<gene>
    <name evidence="2" type="primary">cah_2</name>
    <name evidence="2" type="ORF">GALL_145260</name>
</gene>